<organism evidence="2">
    <name type="scientific">freshwater metagenome</name>
    <dbReference type="NCBI Taxonomy" id="449393"/>
    <lineage>
        <taxon>unclassified sequences</taxon>
        <taxon>metagenomes</taxon>
        <taxon>ecological metagenomes</taxon>
    </lineage>
</organism>
<feature type="domain" description="SnoaL-like" evidence="1">
    <location>
        <begin position="2"/>
        <end position="124"/>
    </location>
</feature>
<gene>
    <name evidence="2" type="ORF">UFOPK3268_01572</name>
</gene>
<dbReference type="InterPro" id="IPR037401">
    <property type="entry name" value="SnoaL-like"/>
</dbReference>
<reference evidence="2" key="1">
    <citation type="submission" date="2020-05" db="EMBL/GenBank/DDBJ databases">
        <authorList>
            <person name="Chiriac C."/>
            <person name="Salcher M."/>
            <person name="Ghai R."/>
            <person name="Kavagutti S V."/>
        </authorList>
    </citation>
    <scope>NUCLEOTIDE SEQUENCE</scope>
</reference>
<name>A0A6J7C2H9_9ZZZZ</name>
<proteinExistence type="predicted"/>
<dbReference type="AlphaFoldDB" id="A0A6J7C2H9"/>
<sequence>MAVVDRMTRYAWAFDERQAELLADCFTDDVTWEASLAGASVIGPFVGRDAVVEFMSSFWPEQLDQRRHMITNAVVEDQLHDSATLYTYHLLMSATSSEIRPVTCGFYRVHMRRTGVGEWKIQHLVAGYDIPF</sequence>
<accession>A0A6J7C2H9</accession>
<dbReference type="InterPro" id="IPR032710">
    <property type="entry name" value="NTF2-like_dom_sf"/>
</dbReference>
<dbReference type="EMBL" id="CAFBIZ010000246">
    <property type="protein sequence ID" value="CAB4852246.1"/>
    <property type="molecule type" value="Genomic_DNA"/>
</dbReference>
<protein>
    <submittedName>
        <fullName evidence="2">Unannotated protein</fullName>
    </submittedName>
</protein>
<dbReference type="CDD" id="cd00531">
    <property type="entry name" value="NTF2_like"/>
    <property type="match status" value="1"/>
</dbReference>
<dbReference type="Gene3D" id="3.10.450.50">
    <property type="match status" value="1"/>
</dbReference>
<evidence type="ECO:0000313" key="2">
    <source>
        <dbReference type="EMBL" id="CAB4852246.1"/>
    </source>
</evidence>
<dbReference type="Pfam" id="PF13577">
    <property type="entry name" value="SnoaL_4"/>
    <property type="match status" value="1"/>
</dbReference>
<evidence type="ECO:0000259" key="1">
    <source>
        <dbReference type="Pfam" id="PF13577"/>
    </source>
</evidence>
<dbReference type="SUPFAM" id="SSF54427">
    <property type="entry name" value="NTF2-like"/>
    <property type="match status" value="1"/>
</dbReference>